<protein>
    <submittedName>
        <fullName evidence="1">Uncharacterized protein</fullName>
    </submittedName>
</protein>
<proteinExistence type="predicted"/>
<dbReference type="Proteomes" id="UP001198026">
    <property type="component" value="Unassembled WGS sequence"/>
</dbReference>
<comment type="caution">
    <text evidence="1">The sequence shown here is derived from an EMBL/GenBank/DDBJ whole genome shotgun (WGS) entry which is preliminary data.</text>
</comment>
<dbReference type="EMBL" id="JAJGWB010000114">
    <property type="protein sequence ID" value="MCC4477435.1"/>
    <property type="molecule type" value="Genomic_DNA"/>
</dbReference>
<dbReference type="RefSeq" id="WP_219284881.1">
    <property type="nucleotide sequence ID" value="NZ_CP102425.1"/>
</dbReference>
<accession>A0AAW4X552</accession>
<evidence type="ECO:0000313" key="1">
    <source>
        <dbReference type="EMBL" id="MCC4477435.1"/>
    </source>
</evidence>
<gene>
    <name evidence="1" type="ORF">LMB76_04285</name>
</gene>
<organism evidence="1 2">
    <name type="scientific">Limosilactobacillus reuteri</name>
    <name type="common">Lactobacillus reuteri</name>
    <dbReference type="NCBI Taxonomy" id="1598"/>
    <lineage>
        <taxon>Bacteria</taxon>
        <taxon>Bacillati</taxon>
        <taxon>Bacillota</taxon>
        <taxon>Bacilli</taxon>
        <taxon>Lactobacillales</taxon>
        <taxon>Lactobacillaceae</taxon>
        <taxon>Limosilactobacillus</taxon>
    </lineage>
</organism>
<dbReference type="AlphaFoldDB" id="A0AAW4X552"/>
<name>A0AAW4X552_LIMRT</name>
<reference evidence="1" key="1">
    <citation type="submission" date="2021-10" db="EMBL/GenBank/DDBJ databases">
        <title>Evolutionary history and lifestyle of the vertebrate symbiont Limosilactobacillus reuteri.</title>
        <authorList>
            <person name="Zheng J."/>
            <person name="Li F."/>
            <person name="Gaenzle M."/>
            <person name="Walter J."/>
        </authorList>
    </citation>
    <scope>NUCLEOTIDE SEQUENCE</scope>
    <source>
        <strain evidence="1">GQ_1_3_1</strain>
    </source>
</reference>
<evidence type="ECO:0000313" key="2">
    <source>
        <dbReference type="Proteomes" id="UP001198026"/>
    </source>
</evidence>
<sequence>MSHKLSELGIQHDGFICFNNPNEVVSDKEFEEIKNDLANMKKEALKMLAEKKNDND</sequence>